<dbReference type="WBParaSite" id="L893_g2312.t1">
    <property type="protein sequence ID" value="L893_g2312.t1"/>
    <property type="gene ID" value="L893_g2312"/>
</dbReference>
<feature type="compositionally biased region" description="Acidic residues" evidence="1">
    <location>
        <begin position="279"/>
        <end position="296"/>
    </location>
</feature>
<evidence type="ECO:0000313" key="3">
    <source>
        <dbReference type="WBParaSite" id="L893_g2312.t1"/>
    </source>
</evidence>
<dbReference type="Proteomes" id="UP000095287">
    <property type="component" value="Unplaced"/>
</dbReference>
<keyword evidence="2" id="KW-1185">Reference proteome</keyword>
<accession>A0A1I7Z5H1</accession>
<feature type="compositionally biased region" description="Basic and acidic residues" evidence="1">
    <location>
        <begin position="41"/>
        <end position="58"/>
    </location>
</feature>
<dbReference type="AlphaFoldDB" id="A0A1I7Z5H1"/>
<feature type="region of interest" description="Disordered" evidence="1">
    <location>
        <begin position="264"/>
        <end position="296"/>
    </location>
</feature>
<reference evidence="3" key="1">
    <citation type="submission" date="2016-11" db="UniProtKB">
        <authorList>
            <consortium name="WormBaseParasite"/>
        </authorList>
    </citation>
    <scope>IDENTIFICATION</scope>
</reference>
<sequence length="296" mass="34600">MKSPEDPGQEFETLLDLWRKRDSLEGFSERNNNNATKTKKSSADSGEHPETAESHQKADGFPLLRTCKRPYRFKSSTERWAMTRLENFRRRIRFFVNNGVPNRLFGSEISDEFEKCYDANMDEMYDLVAREILFDALYDRRRCRLYVEVLRDVRTHMLGGSALFHALLKVVRDASGGKGTLISERMGRSDVREGLLLELRQEDEDFRDEMVVNSLCLLEELLQHGIISDVVDLKNFYHFYDNIGGRERLFALKIFRGLEVTLEEDRANSEPENLRDPENFDPEYSDPENTDDDWTS</sequence>
<protein>
    <submittedName>
        <fullName evidence="3">MIF4G domain-containing protein</fullName>
    </submittedName>
</protein>
<name>A0A1I7Z5H1_9BILA</name>
<organism evidence="2 3">
    <name type="scientific">Steinernema glaseri</name>
    <dbReference type="NCBI Taxonomy" id="37863"/>
    <lineage>
        <taxon>Eukaryota</taxon>
        <taxon>Metazoa</taxon>
        <taxon>Ecdysozoa</taxon>
        <taxon>Nematoda</taxon>
        <taxon>Chromadorea</taxon>
        <taxon>Rhabditida</taxon>
        <taxon>Tylenchina</taxon>
        <taxon>Panagrolaimomorpha</taxon>
        <taxon>Strongyloidoidea</taxon>
        <taxon>Steinernematidae</taxon>
        <taxon>Steinernema</taxon>
    </lineage>
</organism>
<feature type="compositionally biased region" description="Basic and acidic residues" evidence="1">
    <location>
        <begin position="264"/>
        <end position="278"/>
    </location>
</feature>
<evidence type="ECO:0000313" key="2">
    <source>
        <dbReference type="Proteomes" id="UP000095287"/>
    </source>
</evidence>
<feature type="region of interest" description="Disordered" evidence="1">
    <location>
        <begin position="25"/>
        <end position="59"/>
    </location>
</feature>
<proteinExistence type="predicted"/>
<evidence type="ECO:0000256" key="1">
    <source>
        <dbReference type="SAM" id="MobiDB-lite"/>
    </source>
</evidence>